<keyword evidence="7 9" id="KW-0472">Membrane</keyword>
<evidence type="ECO:0000259" key="12">
    <source>
        <dbReference type="PROSITE" id="PS51846"/>
    </source>
</evidence>
<sequence length="438" mass="48556">MDSIPQQLFLQFFLILLNAFFAMTEIAVISLSPARLRKLAEDGDKTAPRLLKLVEEPAGFLSTIQIGITLAGFLASAFAAENFSDVLVSWLYNDLSFHAIPVDALDTLAVIVITIILSYFTLVLGELTPKRIAMQKPLEVAKLSCGVVSALYFVMRPVIWLLSASTNGLLRLLHMKVEAEEETVTEEEIRMMVDLGEARGAIESEEKEWIENVFDFGDAMARDVMTHVSDVTAIPLDAADEEIMETIRQTGLSRYPVYDEDEDDVVGILSARVFLLDRTGDAPSPLKDLLRPAYCVPDTLKATSLLRDMQSQKIHLAVVVDEYGAMAGLITMEDLVEEIVGKIYDEFDPSDPVDIEMVEPGLWRITGTAHIDDVAEALDVELPEDLEFDTLGGLVFSRLNTIPEDGATLDVEAYGLEIHVEAIEDRRIVTALVRKHPQ</sequence>
<dbReference type="SMART" id="SM01091">
    <property type="entry name" value="CorC_HlyC"/>
    <property type="match status" value="1"/>
</dbReference>
<comment type="similarity">
    <text evidence="2">Belongs to the UPF0053 family.</text>
</comment>
<dbReference type="InterPro" id="IPR036318">
    <property type="entry name" value="FAD-bd_PCMH-like_sf"/>
</dbReference>
<dbReference type="InterPro" id="IPR044751">
    <property type="entry name" value="Ion_transp-like_CBS"/>
</dbReference>
<evidence type="ECO:0000256" key="2">
    <source>
        <dbReference type="ARBA" id="ARBA00006337"/>
    </source>
</evidence>
<evidence type="ECO:0000256" key="6">
    <source>
        <dbReference type="ARBA" id="ARBA00023122"/>
    </source>
</evidence>
<dbReference type="Proteomes" id="UP000886741">
    <property type="component" value="Unassembled WGS sequence"/>
</dbReference>
<dbReference type="InterPro" id="IPR046342">
    <property type="entry name" value="CBS_dom_sf"/>
</dbReference>
<dbReference type="PANTHER" id="PTHR22777:SF17">
    <property type="entry name" value="UPF0053 PROTEIN SLL0260"/>
    <property type="match status" value="1"/>
</dbReference>
<dbReference type="FunFam" id="3.10.580.10:FF:000002">
    <property type="entry name" value="Magnesium/cobalt efflux protein CorC"/>
    <property type="match status" value="1"/>
</dbReference>
<dbReference type="GO" id="GO:0005886">
    <property type="term" value="C:plasma membrane"/>
    <property type="evidence" value="ECO:0007669"/>
    <property type="project" value="TreeGrafter"/>
</dbReference>
<feature type="domain" description="CBS" evidence="11">
    <location>
        <begin position="225"/>
        <end position="284"/>
    </location>
</feature>
<evidence type="ECO:0000256" key="9">
    <source>
        <dbReference type="PROSITE-ProRule" id="PRU01193"/>
    </source>
</evidence>
<feature type="domain" description="CNNM transmembrane" evidence="12">
    <location>
        <begin position="1"/>
        <end position="206"/>
    </location>
</feature>
<organism evidence="13 14">
    <name type="scientific">Candidatus Avoscillospira avistercoris</name>
    <dbReference type="NCBI Taxonomy" id="2840707"/>
    <lineage>
        <taxon>Bacteria</taxon>
        <taxon>Bacillati</taxon>
        <taxon>Bacillota</taxon>
        <taxon>Clostridia</taxon>
        <taxon>Eubacteriales</taxon>
        <taxon>Oscillospiraceae</taxon>
        <taxon>Oscillospiraceae incertae sedis</taxon>
        <taxon>Candidatus Avoscillospira</taxon>
    </lineage>
</organism>
<dbReference type="InterPro" id="IPR002550">
    <property type="entry name" value="CNNM"/>
</dbReference>
<gene>
    <name evidence="13" type="ORF">IAA83_07055</name>
</gene>
<feature type="transmembrane region" description="Helical" evidence="10">
    <location>
        <begin position="58"/>
        <end position="80"/>
    </location>
</feature>
<dbReference type="PANTHER" id="PTHR22777">
    <property type="entry name" value="HEMOLYSIN-RELATED"/>
    <property type="match status" value="1"/>
</dbReference>
<reference evidence="13" key="1">
    <citation type="submission" date="2020-10" db="EMBL/GenBank/DDBJ databases">
        <authorList>
            <person name="Gilroy R."/>
        </authorList>
    </citation>
    <scope>NUCLEOTIDE SEQUENCE</scope>
    <source>
        <strain evidence="13">ChiBcec16-1751</strain>
    </source>
</reference>
<dbReference type="Pfam" id="PF00571">
    <property type="entry name" value="CBS"/>
    <property type="match status" value="2"/>
</dbReference>
<feature type="transmembrane region" description="Helical" evidence="10">
    <location>
        <begin position="143"/>
        <end position="162"/>
    </location>
</feature>
<dbReference type="Gene3D" id="3.10.580.10">
    <property type="entry name" value="CBS-domain"/>
    <property type="match status" value="1"/>
</dbReference>
<evidence type="ECO:0000256" key="1">
    <source>
        <dbReference type="ARBA" id="ARBA00004141"/>
    </source>
</evidence>
<dbReference type="EMBL" id="DVJJ01000108">
    <property type="protein sequence ID" value="HIS65111.1"/>
    <property type="molecule type" value="Genomic_DNA"/>
</dbReference>
<keyword evidence="5 9" id="KW-1133">Transmembrane helix</keyword>
<dbReference type="CDD" id="cd04590">
    <property type="entry name" value="CBS_pair_CorC_HlyC_assoc"/>
    <property type="match status" value="1"/>
</dbReference>
<evidence type="ECO:0000256" key="5">
    <source>
        <dbReference type="ARBA" id="ARBA00022989"/>
    </source>
</evidence>
<dbReference type="InterPro" id="IPR005170">
    <property type="entry name" value="Transptr-assoc_dom"/>
</dbReference>
<reference evidence="13" key="2">
    <citation type="journal article" date="2021" name="PeerJ">
        <title>Extensive microbial diversity within the chicken gut microbiome revealed by metagenomics and culture.</title>
        <authorList>
            <person name="Gilroy R."/>
            <person name="Ravi A."/>
            <person name="Getino M."/>
            <person name="Pursley I."/>
            <person name="Horton D.L."/>
            <person name="Alikhan N.F."/>
            <person name="Baker D."/>
            <person name="Gharbi K."/>
            <person name="Hall N."/>
            <person name="Watson M."/>
            <person name="Adriaenssens E.M."/>
            <person name="Foster-Nyarko E."/>
            <person name="Jarju S."/>
            <person name="Secka A."/>
            <person name="Antonio M."/>
            <person name="Oren A."/>
            <person name="Chaudhuri R.R."/>
            <person name="La Ragione R."/>
            <person name="Hildebrand F."/>
            <person name="Pallen M.J."/>
        </authorList>
    </citation>
    <scope>NUCLEOTIDE SEQUENCE</scope>
    <source>
        <strain evidence="13">ChiBcec16-1751</strain>
    </source>
</reference>
<dbReference type="InterPro" id="IPR016169">
    <property type="entry name" value="FAD-bd_PCMH_sub2"/>
</dbReference>
<keyword evidence="6 8" id="KW-0129">CBS domain</keyword>
<dbReference type="GO" id="GO:0050660">
    <property type="term" value="F:flavin adenine dinucleotide binding"/>
    <property type="evidence" value="ECO:0007669"/>
    <property type="project" value="InterPro"/>
</dbReference>
<keyword evidence="3 9" id="KW-0812">Transmembrane</keyword>
<feature type="transmembrane region" description="Helical" evidence="10">
    <location>
        <begin position="100"/>
        <end position="122"/>
    </location>
</feature>
<dbReference type="Pfam" id="PF03471">
    <property type="entry name" value="CorC_HlyC"/>
    <property type="match status" value="1"/>
</dbReference>
<evidence type="ECO:0000256" key="10">
    <source>
        <dbReference type="SAM" id="Phobius"/>
    </source>
</evidence>
<dbReference type="SMART" id="SM00116">
    <property type="entry name" value="CBS"/>
    <property type="match status" value="2"/>
</dbReference>
<evidence type="ECO:0000256" key="8">
    <source>
        <dbReference type="PROSITE-ProRule" id="PRU00703"/>
    </source>
</evidence>
<evidence type="ECO:0000256" key="3">
    <source>
        <dbReference type="ARBA" id="ARBA00022692"/>
    </source>
</evidence>
<protein>
    <submittedName>
        <fullName evidence="13">HlyC/CorC family transporter</fullName>
    </submittedName>
</protein>
<comment type="subcellular location">
    <subcellularLocation>
        <location evidence="1">Membrane</location>
        <topology evidence="1">Multi-pass membrane protein</topology>
    </subcellularLocation>
</comment>
<dbReference type="AlphaFoldDB" id="A0A9D1FAK0"/>
<dbReference type="InterPro" id="IPR000644">
    <property type="entry name" value="CBS_dom"/>
</dbReference>
<evidence type="ECO:0000256" key="7">
    <source>
        <dbReference type="ARBA" id="ARBA00023136"/>
    </source>
</evidence>
<dbReference type="PROSITE" id="PS51846">
    <property type="entry name" value="CNNM"/>
    <property type="match status" value="1"/>
</dbReference>
<feature type="domain" description="CBS" evidence="11">
    <location>
        <begin position="289"/>
        <end position="346"/>
    </location>
</feature>
<evidence type="ECO:0000256" key="4">
    <source>
        <dbReference type="ARBA" id="ARBA00022737"/>
    </source>
</evidence>
<dbReference type="PROSITE" id="PS51371">
    <property type="entry name" value="CBS"/>
    <property type="match status" value="2"/>
</dbReference>
<dbReference type="SUPFAM" id="SSF56176">
    <property type="entry name" value="FAD-binding/transporter-associated domain-like"/>
    <property type="match status" value="1"/>
</dbReference>
<dbReference type="Pfam" id="PF01595">
    <property type="entry name" value="CNNM"/>
    <property type="match status" value="1"/>
</dbReference>
<feature type="transmembrane region" description="Helical" evidence="10">
    <location>
        <begin position="12"/>
        <end position="31"/>
    </location>
</feature>
<accession>A0A9D1FAK0</accession>
<name>A0A9D1FAK0_9FIRM</name>
<evidence type="ECO:0000313" key="13">
    <source>
        <dbReference type="EMBL" id="HIS65111.1"/>
    </source>
</evidence>
<evidence type="ECO:0000259" key="11">
    <source>
        <dbReference type="PROSITE" id="PS51371"/>
    </source>
</evidence>
<dbReference type="SUPFAM" id="SSF54631">
    <property type="entry name" value="CBS-domain pair"/>
    <property type="match status" value="1"/>
</dbReference>
<keyword evidence="4" id="KW-0677">Repeat</keyword>
<evidence type="ECO:0000313" key="14">
    <source>
        <dbReference type="Proteomes" id="UP000886741"/>
    </source>
</evidence>
<dbReference type="Gene3D" id="3.30.465.10">
    <property type="match status" value="1"/>
</dbReference>
<proteinExistence type="inferred from homology"/>
<comment type="caution">
    <text evidence="13">The sequence shown here is derived from an EMBL/GenBank/DDBJ whole genome shotgun (WGS) entry which is preliminary data.</text>
</comment>